<keyword evidence="8" id="KW-1185">Reference proteome</keyword>
<dbReference type="Gene3D" id="1.20.1250.20">
    <property type="entry name" value="MFS general substrate transporter like domains"/>
    <property type="match status" value="2"/>
</dbReference>
<evidence type="ECO:0000256" key="3">
    <source>
        <dbReference type="ARBA" id="ARBA00022989"/>
    </source>
</evidence>
<dbReference type="PANTHER" id="PTHR11662:SF450">
    <property type="entry name" value="BLR1003 PROTEIN"/>
    <property type="match status" value="1"/>
</dbReference>
<feature type="transmembrane region" description="Helical" evidence="5">
    <location>
        <begin position="393"/>
        <end position="413"/>
    </location>
</feature>
<feature type="transmembrane region" description="Helical" evidence="5">
    <location>
        <begin position="225"/>
        <end position="247"/>
    </location>
</feature>
<dbReference type="EMBL" id="BAABJP010000020">
    <property type="protein sequence ID" value="GAA5160352.1"/>
    <property type="molecule type" value="Genomic_DNA"/>
</dbReference>
<dbReference type="Pfam" id="PF07690">
    <property type="entry name" value="MFS_1"/>
    <property type="match status" value="1"/>
</dbReference>
<dbReference type="InterPro" id="IPR050382">
    <property type="entry name" value="MFS_Na/Anion_cotransporter"/>
</dbReference>
<sequence length="425" mass="43641">MGTPTAEVEAPPVRAVQAWTVTTMSVLFIVVNWADKSILGIAAQPLMEDLKLSNSELGFIGSAFYFLFSIVGVITGFVADRVSARWVLLVMVLAWSVTQLPVLVFATGTALLISRIALGAAEGPSTAMASVAAFTWFPQERRALPAALISSGASIAKIAIAPVLALIVVGWGWRAAFVVLAVLGLVWAAVWVLVGREGPYARSATSAAAANDDVPFLRIVSRPTFIGAVLGTFAMYALVSVVLTWLPSYLEKGLGFPRLAAGSMLGLPSVVAMAAMVGISWFTDRRLSAGGSSRTLRGLVAAGSLVVGGLLLAALPAAKDVTLAIALVCVGYGIAATSLPLLAACVSRIAPAGRQGSVLGLYFALQATSGLIAPALTGILVDAADTPAQGYALAFQVFGVVAAIGGVSVALLVHPDRDVAGARGR</sequence>
<evidence type="ECO:0000256" key="5">
    <source>
        <dbReference type="SAM" id="Phobius"/>
    </source>
</evidence>
<organism evidence="7 8">
    <name type="scientific">Pseudonocardia eucalypti</name>
    <dbReference type="NCBI Taxonomy" id="648755"/>
    <lineage>
        <taxon>Bacteria</taxon>
        <taxon>Bacillati</taxon>
        <taxon>Actinomycetota</taxon>
        <taxon>Actinomycetes</taxon>
        <taxon>Pseudonocardiales</taxon>
        <taxon>Pseudonocardiaceae</taxon>
        <taxon>Pseudonocardia</taxon>
    </lineage>
</organism>
<proteinExistence type="predicted"/>
<keyword evidence="4 5" id="KW-0472">Membrane</keyword>
<feature type="transmembrane region" description="Helical" evidence="5">
    <location>
        <begin position="295"/>
        <end position="315"/>
    </location>
</feature>
<name>A0ABP9QE51_9PSEU</name>
<evidence type="ECO:0000256" key="2">
    <source>
        <dbReference type="ARBA" id="ARBA00022692"/>
    </source>
</evidence>
<evidence type="ECO:0000313" key="7">
    <source>
        <dbReference type="EMBL" id="GAA5160352.1"/>
    </source>
</evidence>
<feature type="transmembrane region" description="Helical" evidence="5">
    <location>
        <begin position="358"/>
        <end position="381"/>
    </location>
</feature>
<comment type="subcellular location">
    <subcellularLocation>
        <location evidence="1">Cell membrane</location>
        <topology evidence="1">Multi-pass membrane protein</topology>
    </subcellularLocation>
</comment>
<protein>
    <submittedName>
        <fullName evidence="7">MFS transporter</fullName>
    </submittedName>
</protein>
<feature type="transmembrane region" description="Helical" evidence="5">
    <location>
        <begin position="86"/>
        <end position="106"/>
    </location>
</feature>
<accession>A0ABP9QE51</accession>
<dbReference type="InterPro" id="IPR036259">
    <property type="entry name" value="MFS_trans_sf"/>
</dbReference>
<feature type="transmembrane region" description="Helical" evidence="5">
    <location>
        <begin position="112"/>
        <end position="137"/>
    </location>
</feature>
<feature type="transmembrane region" description="Helical" evidence="5">
    <location>
        <begin position="144"/>
        <end position="169"/>
    </location>
</feature>
<dbReference type="PANTHER" id="PTHR11662">
    <property type="entry name" value="SOLUTE CARRIER FAMILY 17"/>
    <property type="match status" value="1"/>
</dbReference>
<evidence type="ECO:0000313" key="8">
    <source>
        <dbReference type="Proteomes" id="UP001428817"/>
    </source>
</evidence>
<feature type="transmembrane region" description="Helical" evidence="5">
    <location>
        <begin position="321"/>
        <end position="346"/>
    </location>
</feature>
<reference evidence="8" key="1">
    <citation type="journal article" date="2019" name="Int. J. Syst. Evol. Microbiol.">
        <title>The Global Catalogue of Microorganisms (GCM) 10K type strain sequencing project: providing services to taxonomists for standard genome sequencing and annotation.</title>
        <authorList>
            <consortium name="The Broad Institute Genomics Platform"/>
            <consortium name="The Broad Institute Genome Sequencing Center for Infectious Disease"/>
            <person name="Wu L."/>
            <person name="Ma J."/>
        </authorList>
    </citation>
    <scope>NUCLEOTIDE SEQUENCE [LARGE SCALE GENOMIC DNA]</scope>
    <source>
        <strain evidence="8">JCM 18303</strain>
    </source>
</reference>
<dbReference type="SUPFAM" id="SSF103473">
    <property type="entry name" value="MFS general substrate transporter"/>
    <property type="match status" value="1"/>
</dbReference>
<feature type="domain" description="Major facilitator superfamily (MFS) profile" evidence="6">
    <location>
        <begin position="21"/>
        <end position="417"/>
    </location>
</feature>
<dbReference type="Proteomes" id="UP001428817">
    <property type="component" value="Unassembled WGS sequence"/>
</dbReference>
<dbReference type="RefSeq" id="WP_185060356.1">
    <property type="nucleotide sequence ID" value="NZ_BAABJP010000020.1"/>
</dbReference>
<dbReference type="InterPro" id="IPR020846">
    <property type="entry name" value="MFS_dom"/>
</dbReference>
<comment type="caution">
    <text evidence="7">The sequence shown here is derived from an EMBL/GenBank/DDBJ whole genome shotgun (WGS) entry which is preliminary data.</text>
</comment>
<keyword evidence="3 5" id="KW-1133">Transmembrane helix</keyword>
<feature type="transmembrane region" description="Helical" evidence="5">
    <location>
        <begin position="175"/>
        <end position="194"/>
    </location>
</feature>
<feature type="transmembrane region" description="Helical" evidence="5">
    <location>
        <begin position="57"/>
        <end position="79"/>
    </location>
</feature>
<evidence type="ECO:0000256" key="1">
    <source>
        <dbReference type="ARBA" id="ARBA00004651"/>
    </source>
</evidence>
<dbReference type="PROSITE" id="PS50850">
    <property type="entry name" value="MFS"/>
    <property type="match status" value="1"/>
</dbReference>
<evidence type="ECO:0000259" key="6">
    <source>
        <dbReference type="PROSITE" id="PS50850"/>
    </source>
</evidence>
<keyword evidence="2 5" id="KW-0812">Transmembrane</keyword>
<evidence type="ECO:0000256" key="4">
    <source>
        <dbReference type="ARBA" id="ARBA00023136"/>
    </source>
</evidence>
<gene>
    <name evidence="7" type="ORF">GCM10023321_42850</name>
</gene>
<dbReference type="InterPro" id="IPR011701">
    <property type="entry name" value="MFS"/>
</dbReference>
<feature type="transmembrane region" description="Helical" evidence="5">
    <location>
        <begin position="259"/>
        <end position="283"/>
    </location>
</feature>